<gene>
    <name evidence="2" type="ORF">DAPPUDRAFT_238878</name>
</gene>
<proteinExistence type="predicted"/>
<name>E9G7N6_DAPPU</name>
<dbReference type="Proteomes" id="UP000000305">
    <property type="component" value="Unassembled WGS sequence"/>
</dbReference>
<evidence type="ECO:0000313" key="2">
    <source>
        <dbReference type="EMBL" id="EFX84622.1"/>
    </source>
</evidence>
<feature type="region of interest" description="Disordered" evidence="1">
    <location>
        <begin position="30"/>
        <end position="50"/>
    </location>
</feature>
<accession>E9G7N6</accession>
<dbReference type="HOGENOM" id="CLU_3126446_0_0_1"/>
<dbReference type="InParanoid" id="E9G7N6"/>
<evidence type="ECO:0000313" key="3">
    <source>
        <dbReference type="Proteomes" id="UP000000305"/>
    </source>
</evidence>
<sequence length="50" mass="5319">MEGDSWKNVSLLNQSNGVDGGAIIYHGASTLKSSTPQKRIRSAPTSESEL</sequence>
<evidence type="ECO:0000256" key="1">
    <source>
        <dbReference type="SAM" id="MobiDB-lite"/>
    </source>
</evidence>
<organism evidence="2 3">
    <name type="scientific">Daphnia pulex</name>
    <name type="common">Water flea</name>
    <dbReference type="NCBI Taxonomy" id="6669"/>
    <lineage>
        <taxon>Eukaryota</taxon>
        <taxon>Metazoa</taxon>
        <taxon>Ecdysozoa</taxon>
        <taxon>Arthropoda</taxon>
        <taxon>Crustacea</taxon>
        <taxon>Branchiopoda</taxon>
        <taxon>Diplostraca</taxon>
        <taxon>Cladocera</taxon>
        <taxon>Anomopoda</taxon>
        <taxon>Daphniidae</taxon>
        <taxon>Daphnia</taxon>
    </lineage>
</organism>
<protein>
    <submittedName>
        <fullName evidence="2">Uncharacterized protein</fullName>
    </submittedName>
</protein>
<keyword evidence="3" id="KW-1185">Reference proteome</keyword>
<reference evidence="2 3" key="1">
    <citation type="journal article" date="2011" name="Science">
        <title>The ecoresponsive genome of Daphnia pulex.</title>
        <authorList>
            <person name="Colbourne J.K."/>
            <person name="Pfrender M.E."/>
            <person name="Gilbert D."/>
            <person name="Thomas W.K."/>
            <person name="Tucker A."/>
            <person name="Oakley T.H."/>
            <person name="Tokishita S."/>
            <person name="Aerts A."/>
            <person name="Arnold G.J."/>
            <person name="Basu M.K."/>
            <person name="Bauer D.J."/>
            <person name="Caceres C.E."/>
            <person name="Carmel L."/>
            <person name="Casola C."/>
            <person name="Choi J.H."/>
            <person name="Detter J.C."/>
            <person name="Dong Q."/>
            <person name="Dusheyko S."/>
            <person name="Eads B.D."/>
            <person name="Frohlich T."/>
            <person name="Geiler-Samerotte K.A."/>
            <person name="Gerlach D."/>
            <person name="Hatcher P."/>
            <person name="Jogdeo S."/>
            <person name="Krijgsveld J."/>
            <person name="Kriventseva E.V."/>
            <person name="Kultz D."/>
            <person name="Laforsch C."/>
            <person name="Lindquist E."/>
            <person name="Lopez J."/>
            <person name="Manak J.R."/>
            <person name="Muller J."/>
            <person name="Pangilinan J."/>
            <person name="Patwardhan R.P."/>
            <person name="Pitluck S."/>
            <person name="Pritham E.J."/>
            <person name="Rechtsteiner A."/>
            <person name="Rho M."/>
            <person name="Rogozin I.B."/>
            <person name="Sakarya O."/>
            <person name="Salamov A."/>
            <person name="Schaack S."/>
            <person name="Shapiro H."/>
            <person name="Shiga Y."/>
            <person name="Skalitzky C."/>
            <person name="Smith Z."/>
            <person name="Souvorov A."/>
            <person name="Sung W."/>
            <person name="Tang Z."/>
            <person name="Tsuchiya D."/>
            <person name="Tu H."/>
            <person name="Vos H."/>
            <person name="Wang M."/>
            <person name="Wolf Y.I."/>
            <person name="Yamagata H."/>
            <person name="Yamada T."/>
            <person name="Ye Y."/>
            <person name="Shaw J.R."/>
            <person name="Andrews J."/>
            <person name="Crease T.J."/>
            <person name="Tang H."/>
            <person name="Lucas S.M."/>
            <person name="Robertson H.M."/>
            <person name="Bork P."/>
            <person name="Koonin E.V."/>
            <person name="Zdobnov E.M."/>
            <person name="Grigoriev I.V."/>
            <person name="Lynch M."/>
            <person name="Boore J.L."/>
        </authorList>
    </citation>
    <scope>NUCLEOTIDE SEQUENCE [LARGE SCALE GENOMIC DNA]</scope>
</reference>
<dbReference type="EMBL" id="GL732534">
    <property type="protein sequence ID" value="EFX84622.1"/>
    <property type="molecule type" value="Genomic_DNA"/>
</dbReference>
<dbReference type="AlphaFoldDB" id="E9G7N6"/>
<dbReference type="KEGG" id="dpx:DAPPUDRAFT_238878"/>